<dbReference type="RefSeq" id="WP_146446471.1">
    <property type="nucleotide sequence ID" value="NZ_SJPR01000007.1"/>
</dbReference>
<keyword evidence="2" id="KW-1185">Reference proteome</keyword>
<dbReference type="OrthoDB" id="277094at2"/>
<reference evidence="1 2" key="1">
    <citation type="submission" date="2019-02" db="EMBL/GenBank/DDBJ databases">
        <title>Deep-cultivation of Planctomycetes and their phenomic and genomic characterization uncovers novel biology.</title>
        <authorList>
            <person name="Wiegand S."/>
            <person name="Jogler M."/>
            <person name="Boedeker C."/>
            <person name="Pinto D."/>
            <person name="Vollmers J."/>
            <person name="Rivas-Marin E."/>
            <person name="Kohn T."/>
            <person name="Peeters S.H."/>
            <person name="Heuer A."/>
            <person name="Rast P."/>
            <person name="Oberbeckmann S."/>
            <person name="Bunk B."/>
            <person name="Jeske O."/>
            <person name="Meyerdierks A."/>
            <person name="Storesund J.E."/>
            <person name="Kallscheuer N."/>
            <person name="Luecker S."/>
            <person name="Lage O.M."/>
            <person name="Pohl T."/>
            <person name="Merkel B.J."/>
            <person name="Hornburger P."/>
            <person name="Mueller R.-W."/>
            <person name="Bruemmer F."/>
            <person name="Labrenz M."/>
            <person name="Spormann A.M."/>
            <person name="Op Den Camp H."/>
            <person name="Overmann J."/>
            <person name="Amann R."/>
            <person name="Jetten M.S.M."/>
            <person name="Mascher T."/>
            <person name="Medema M.H."/>
            <person name="Devos D.P."/>
            <person name="Kaster A.-K."/>
            <person name="Ovreas L."/>
            <person name="Rohde M."/>
            <person name="Galperin M.Y."/>
            <person name="Jogler C."/>
        </authorList>
    </citation>
    <scope>NUCLEOTIDE SEQUENCE [LARGE SCALE GENOMIC DNA]</scope>
    <source>
        <strain evidence="1 2">Pla108</strain>
    </source>
</reference>
<dbReference type="Proteomes" id="UP000317421">
    <property type="component" value="Unassembled WGS sequence"/>
</dbReference>
<comment type="caution">
    <text evidence="1">The sequence shown here is derived from an EMBL/GenBank/DDBJ whole genome shotgun (WGS) entry which is preliminary data.</text>
</comment>
<organism evidence="1 2">
    <name type="scientific">Botrimarina colliarenosi</name>
    <dbReference type="NCBI Taxonomy" id="2528001"/>
    <lineage>
        <taxon>Bacteria</taxon>
        <taxon>Pseudomonadati</taxon>
        <taxon>Planctomycetota</taxon>
        <taxon>Planctomycetia</taxon>
        <taxon>Pirellulales</taxon>
        <taxon>Lacipirellulaceae</taxon>
        <taxon>Botrimarina</taxon>
    </lineage>
</organism>
<name>A0A5C6A3L6_9BACT</name>
<gene>
    <name evidence="1" type="ORF">Pla108_37810</name>
</gene>
<protein>
    <submittedName>
        <fullName evidence="1">Uncharacterized protein</fullName>
    </submittedName>
</protein>
<sequence length="124" mass="14167">MAKCDEGYLCEVCGDDVGAITDSDLYLRYVIGQLDPEVLHTSPERHQRCNPSLAQYIVDEKFAPVLCEGPFDKRQLDGAYVREREELVTRGWRRLREVVKSGLPIVEYPLPEVIERLKRVDGSS</sequence>
<evidence type="ECO:0000313" key="1">
    <source>
        <dbReference type="EMBL" id="TWT94069.1"/>
    </source>
</evidence>
<proteinExistence type="predicted"/>
<dbReference type="AlphaFoldDB" id="A0A5C6A3L6"/>
<accession>A0A5C6A3L6</accession>
<dbReference type="EMBL" id="SJPR01000007">
    <property type="protein sequence ID" value="TWT94069.1"/>
    <property type="molecule type" value="Genomic_DNA"/>
</dbReference>
<evidence type="ECO:0000313" key="2">
    <source>
        <dbReference type="Proteomes" id="UP000317421"/>
    </source>
</evidence>